<evidence type="ECO:0000259" key="2">
    <source>
        <dbReference type="SMART" id="SM00470"/>
    </source>
</evidence>
<dbReference type="PANTHER" id="PTHR33375:SF1">
    <property type="entry name" value="CHROMOSOME-PARTITIONING PROTEIN PARB-RELATED"/>
    <property type="match status" value="1"/>
</dbReference>
<evidence type="ECO:0000256" key="1">
    <source>
        <dbReference type="SAM" id="MobiDB-lite"/>
    </source>
</evidence>
<dbReference type="Proteomes" id="UP000183299">
    <property type="component" value="Unassembled WGS sequence"/>
</dbReference>
<dbReference type="SMART" id="SM00470">
    <property type="entry name" value="ParB"/>
    <property type="match status" value="1"/>
</dbReference>
<dbReference type="EMBL" id="FORY01000025">
    <property type="protein sequence ID" value="SFK06594.1"/>
    <property type="molecule type" value="Genomic_DNA"/>
</dbReference>
<dbReference type="OrthoDB" id="7812516at2"/>
<gene>
    <name evidence="3" type="ORF">SAMN04488138_1255</name>
</gene>
<sequence length="338" mass="36871">MAKRKRLSPPRTDFLTDTQKETDPAETVSKAPEAKSAFPLGVAQSSPRPAPIAQVAGDAAVTAALAEMTDMITQARAEGRIVERLPLSAIDLGHLVRDRLKAQSEDLEALKSSLKARGQQVPVEVLDRGSKASPRYGLISGWRRMLALSEIGVDEVLAVVREPKSASDAYVAMVEENEIRSDISFYERARIVVKALEQGVYSDPKSALQSLFGNVSRAKRSKIKSFMTLVEALDDVLRFPTSISEKNGLVIAKALQADPYVADNIRASLGQTKPDNAEQEVAALLKACRSSEPKEPPQDKVPRQISLHFDAVAKRIELSGEGIDEAFLSALESWLKKQ</sequence>
<accession>A0A1I3WFW4</accession>
<dbReference type="GO" id="GO:0007059">
    <property type="term" value="P:chromosome segregation"/>
    <property type="evidence" value="ECO:0007669"/>
    <property type="project" value="TreeGrafter"/>
</dbReference>
<dbReference type="STRING" id="576117.SAMN04488138_1255"/>
<dbReference type="Gene3D" id="3.90.1530.30">
    <property type="match status" value="1"/>
</dbReference>
<dbReference type="InterPro" id="IPR003115">
    <property type="entry name" value="ParB_N"/>
</dbReference>
<dbReference type="InterPro" id="IPR050336">
    <property type="entry name" value="Chromosome_partition/occlusion"/>
</dbReference>
<evidence type="ECO:0000313" key="4">
    <source>
        <dbReference type="Proteomes" id="UP000183299"/>
    </source>
</evidence>
<keyword evidence="4" id="KW-1185">Reference proteome</keyword>
<dbReference type="CDD" id="cd16405">
    <property type="entry name" value="RepB_like_N"/>
    <property type="match status" value="1"/>
</dbReference>
<dbReference type="PANTHER" id="PTHR33375">
    <property type="entry name" value="CHROMOSOME-PARTITIONING PROTEIN PARB-RELATED"/>
    <property type="match status" value="1"/>
</dbReference>
<evidence type="ECO:0000313" key="3">
    <source>
        <dbReference type="EMBL" id="SFK06594.1"/>
    </source>
</evidence>
<dbReference type="Pfam" id="PF02195">
    <property type="entry name" value="ParB_N"/>
    <property type="match status" value="1"/>
</dbReference>
<proteinExistence type="predicted"/>
<reference evidence="3 4" key="1">
    <citation type="submission" date="2016-10" db="EMBL/GenBank/DDBJ databases">
        <authorList>
            <person name="de Groot N.N."/>
        </authorList>
    </citation>
    <scope>NUCLEOTIDE SEQUENCE [LARGE SCALE GENOMIC DNA]</scope>
    <source>
        <strain evidence="3 4">CGMCC 1.8891</strain>
    </source>
</reference>
<feature type="domain" description="ParB-like N-terminal" evidence="2">
    <location>
        <begin position="83"/>
        <end position="178"/>
    </location>
</feature>
<dbReference type="InterPro" id="IPR036086">
    <property type="entry name" value="ParB/Sulfiredoxin_sf"/>
</dbReference>
<feature type="region of interest" description="Disordered" evidence="1">
    <location>
        <begin position="1"/>
        <end position="48"/>
    </location>
</feature>
<dbReference type="SUPFAM" id="SSF110849">
    <property type="entry name" value="ParB/Sulfiredoxin"/>
    <property type="match status" value="1"/>
</dbReference>
<dbReference type="GO" id="GO:0005694">
    <property type="term" value="C:chromosome"/>
    <property type="evidence" value="ECO:0007669"/>
    <property type="project" value="TreeGrafter"/>
</dbReference>
<dbReference type="AlphaFoldDB" id="A0A1I3WFW4"/>
<dbReference type="InterPro" id="IPR037972">
    <property type="entry name" value="RepB_N"/>
</dbReference>
<name>A0A1I3WFW4_9RHOB</name>
<protein>
    <submittedName>
        <fullName evidence="3">ParB/RepB/Spo0J family partition protein</fullName>
    </submittedName>
</protein>
<organism evidence="3 4">
    <name type="scientific">Celeribacter halophilus</name>
    <dbReference type="NCBI Taxonomy" id="576117"/>
    <lineage>
        <taxon>Bacteria</taxon>
        <taxon>Pseudomonadati</taxon>
        <taxon>Pseudomonadota</taxon>
        <taxon>Alphaproteobacteria</taxon>
        <taxon>Rhodobacterales</taxon>
        <taxon>Roseobacteraceae</taxon>
        <taxon>Celeribacter</taxon>
    </lineage>
</organism>